<reference evidence="1 2" key="2">
    <citation type="journal article" date="2011" name="ISME J.">
        <title>RNA-seq reveals cooperative metabolic interactions between two termite-gut spirochete species in co-culture.</title>
        <authorList>
            <person name="Rosenthal A.Z."/>
            <person name="Matson E.G."/>
            <person name="Eldar A."/>
            <person name="Leadbetter J.R."/>
        </authorList>
    </citation>
    <scope>NUCLEOTIDE SEQUENCE [LARGE SCALE GENOMIC DNA]</scope>
    <source>
        <strain evidence="2">ATCC BAA-888 / DSM 13862 / ZAS-9</strain>
    </source>
</reference>
<reference evidence="2" key="1">
    <citation type="submission" date="2009-12" db="EMBL/GenBank/DDBJ databases">
        <title>Complete sequence of Treponema azotonutricium strain ZAS-9.</title>
        <authorList>
            <person name="Tetu S.G."/>
            <person name="Matson E."/>
            <person name="Ren Q."/>
            <person name="Seshadri R."/>
            <person name="Elbourne L."/>
            <person name="Hassan K.A."/>
            <person name="Durkin A."/>
            <person name="Radune D."/>
            <person name="Mohamoud Y."/>
            <person name="Shay R."/>
            <person name="Jin S."/>
            <person name="Zhang X."/>
            <person name="Lucey K."/>
            <person name="Ballor N.R."/>
            <person name="Ottesen E."/>
            <person name="Rosenthal R."/>
            <person name="Allen A."/>
            <person name="Leadbetter J.R."/>
            <person name="Paulsen I.T."/>
        </authorList>
    </citation>
    <scope>NUCLEOTIDE SEQUENCE [LARGE SCALE GENOMIC DNA]</scope>
    <source>
        <strain evidence="2">ATCC BAA-888 / DSM 13862 / ZAS-9</strain>
    </source>
</reference>
<dbReference type="InParanoid" id="F5YB58"/>
<accession>F5YB58</accession>
<gene>
    <name evidence="1" type="ordered locus">TREAZ_3010</name>
</gene>
<dbReference type="Proteomes" id="UP000009222">
    <property type="component" value="Chromosome"/>
</dbReference>
<protein>
    <submittedName>
        <fullName evidence="1">Uncharacterized protein</fullName>
    </submittedName>
</protein>
<dbReference type="KEGG" id="taz:TREAZ_3010"/>
<dbReference type="AlphaFoldDB" id="F5YB58"/>
<sequence>MSKTPLSTAGTRDLNRLLQNFKRTILELKHIPGRNSTFVYSSLRASPG</sequence>
<dbReference type="HOGENOM" id="CLU_3158989_0_0_12"/>
<keyword evidence="2" id="KW-1185">Reference proteome</keyword>
<name>F5YB58_LEAAZ</name>
<organism evidence="1 2">
    <name type="scientific">Leadbettera azotonutricia (strain ATCC BAA-888 / DSM 13862 / ZAS-9)</name>
    <name type="common">Treponema azotonutricium</name>
    <dbReference type="NCBI Taxonomy" id="545695"/>
    <lineage>
        <taxon>Bacteria</taxon>
        <taxon>Pseudomonadati</taxon>
        <taxon>Spirochaetota</taxon>
        <taxon>Spirochaetia</taxon>
        <taxon>Spirochaetales</taxon>
        <taxon>Breznakiellaceae</taxon>
        <taxon>Leadbettera</taxon>
    </lineage>
</organism>
<proteinExistence type="predicted"/>
<evidence type="ECO:0000313" key="2">
    <source>
        <dbReference type="Proteomes" id="UP000009222"/>
    </source>
</evidence>
<dbReference type="EMBL" id="CP001841">
    <property type="protein sequence ID" value="AEF80870.1"/>
    <property type="molecule type" value="Genomic_DNA"/>
</dbReference>
<evidence type="ECO:0000313" key="1">
    <source>
        <dbReference type="EMBL" id="AEF80870.1"/>
    </source>
</evidence>